<dbReference type="AlphaFoldDB" id="A0A9P0E797"/>
<reference evidence="1" key="1">
    <citation type="submission" date="2022-01" db="EMBL/GenBank/DDBJ databases">
        <authorList>
            <person name="King R."/>
        </authorList>
    </citation>
    <scope>NUCLEOTIDE SEQUENCE</scope>
</reference>
<dbReference type="EMBL" id="OV725077">
    <property type="protein sequence ID" value="CAH1391428.1"/>
    <property type="molecule type" value="Genomic_DNA"/>
</dbReference>
<keyword evidence="2" id="KW-1185">Reference proteome</keyword>
<organism evidence="1 2">
    <name type="scientific">Nezara viridula</name>
    <name type="common">Southern green stink bug</name>
    <name type="synonym">Cimex viridulus</name>
    <dbReference type="NCBI Taxonomy" id="85310"/>
    <lineage>
        <taxon>Eukaryota</taxon>
        <taxon>Metazoa</taxon>
        <taxon>Ecdysozoa</taxon>
        <taxon>Arthropoda</taxon>
        <taxon>Hexapoda</taxon>
        <taxon>Insecta</taxon>
        <taxon>Pterygota</taxon>
        <taxon>Neoptera</taxon>
        <taxon>Paraneoptera</taxon>
        <taxon>Hemiptera</taxon>
        <taxon>Heteroptera</taxon>
        <taxon>Panheteroptera</taxon>
        <taxon>Pentatomomorpha</taxon>
        <taxon>Pentatomoidea</taxon>
        <taxon>Pentatomidae</taxon>
        <taxon>Pentatominae</taxon>
        <taxon>Nezara</taxon>
    </lineage>
</organism>
<name>A0A9P0E797_NEZVI</name>
<accession>A0A9P0E797</accession>
<proteinExistence type="predicted"/>
<evidence type="ECO:0000313" key="2">
    <source>
        <dbReference type="Proteomes" id="UP001152798"/>
    </source>
</evidence>
<dbReference type="Proteomes" id="UP001152798">
    <property type="component" value="Chromosome 1"/>
</dbReference>
<protein>
    <submittedName>
        <fullName evidence="1">Uncharacterized protein</fullName>
    </submittedName>
</protein>
<evidence type="ECO:0000313" key="1">
    <source>
        <dbReference type="EMBL" id="CAH1391428.1"/>
    </source>
</evidence>
<sequence length="72" mass="7746">MLITQYTALLLQTTKKTALVSPTFVHGRLRSLAAISVVNIPPRSLITGLVLVLIGSLIIGSHRKDDVGRSSH</sequence>
<gene>
    <name evidence="1" type="ORF">NEZAVI_LOCUS2450</name>
</gene>